<feature type="region of interest" description="Disordered" evidence="1">
    <location>
        <begin position="60"/>
        <end position="141"/>
    </location>
</feature>
<evidence type="ECO:0000256" key="1">
    <source>
        <dbReference type="SAM" id="MobiDB-lite"/>
    </source>
</evidence>
<evidence type="ECO:0000313" key="2">
    <source>
        <dbReference type="EMBL" id="KAF0924363.1"/>
    </source>
</evidence>
<organism evidence="2 3">
    <name type="scientific">Oryza meyeriana var. granulata</name>
    <dbReference type="NCBI Taxonomy" id="110450"/>
    <lineage>
        <taxon>Eukaryota</taxon>
        <taxon>Viridiplantae</taxon>
        <taxon>Streptophyta</taxon>
        <taxon>Embryophyta</taxon>
        <taxon>Tracheophyta</taxon>
        <taxon>Spermatophyta</taxon>
        <taxon>Magnoliopsida</taxon>
        <taxon>Liliopsida</taxon>
        <taxon>Poales</taxon>
        <taxon>Poaceae</taxon>
        <taxon>BOP clade</taxon>
        <taxon>Oryzoideae</taxon>
        <taxon>Oryzeae</taxon>
        <taxon>Oryzinae</taxon>
        <taxon>Oryza</taxon>
        <taxon>Oryza meyeriana</taxon>
    </lineage>
</organism>
<keyword evidence="3" id="KW-1185">Reference proteome</keyword>
<proteinExistence type="predicted"/>
<dbReference type="Proteomes" id="UP000479710">
    <property type="component" value="Unassembled WGS sequence"/>
</dbReference>
<gene>
    <name evidence="2" type="ORF">E2562_010041</name>
</gene>
<dbReference type="EMBL" id="SPHZ02000003">
    <property type="protein sequence ID" value="KAF0924363.1"/>
    <property type="molecule type" value="Genomic_DNA"/>
</dbReference>
<sequence length="141" mass="15623">MQHGEVGERNKHVAPVPYPIAKIPIYCAQLSMWWPQQRRSHLILSQGSHDAGDQGVHLAARRSGPTATWCHPPRRQPSVPARTQPNRPNRRCAPARSCAPVPGAATTPPDPLRRLVSPPDTPPATEDQTSLPPPRLHQRYI</sequence>
<dbReference type="AlphaFoldDB" id="A0A6G1EK80"/>
<name>A0A6G1EK80_9ORYZ</name>
<feature type="compositionally biased region" description="Low complexity" evidence="1">
    <location>
        <begin position="85"/>
        <end position="100"/>
    </location>
</feature>
<evidence type="ECO:0000313" key="3">
    <source>
        <dbReference type="Proteomes" id="UP000479710"/>
    </source>
</evidence>
<protein>
    <submittedName>
        <fullName evidence="2">Uncharacterized protein</fullName>
    </submittedName>
</protein>
<reference evidence="2 3" key="1">
    <citation type="submission" date="2019-11" db="EMBL/GenBank/DDBJ databases">
        <title>Whole genome sequence of Oryza granulata.</title>
        <authorList>
            <person name="Li W."/>
        </authorList>
    </citation>
    <scope>NUCLEOTIDE SEQUENCE [LARGE SCALE GENOMIC DNA]</scope>
    <source>
        <strain evidence="3">cv. Menghai</strain>
        <tissue evidence="2">Leaf</tissue>
    </source>
</reference>
<accession>A0A6G1EK80</accession>
<comment type="caution">
    <text evidence="2">The sequence shown here is derived from an EMBL/GenBank/DDBJ whole genome shotgun (WGS) entry which is preliminary data.</text>
</comment>